<reference evidence="1" key="1">
    <citation type="journal article" date="2015" name="Nature">
        <title>Complex archaea that bridge the gap between prokaryotes and eukaryotes.</title>
        <authorList>
            <person name="Spang A."/>
            <person name="Saw J.H."/>
            <person name="Jorgensen S.L."/>
            <person name="Zaremba-Niedzwiedzka K."/>
            <person name="Martijn J."/>
            <person name="Lind A.E."/>
            <person name="van Eijk R."/>
            <person name="Schleper C."/>
            <person name="Guy L."/>
            <person name="Ettema T.J."/>
        </authorList>
    </citation>
    <scope>NUCLEOTIDE SEQUENCE</scope>
</reference>
<comment type="caution">
    <text evidence="1">The sequence shown here is derived from an EMBL/GenBank/DDBJ whole genome shotgun (WGS) entry which is preliminary data.</text>
</comment>
<organism evidence="1">
    <name type="scientific">marine sediment metagenome</name>
    <dbReference type="NCBI Taxonomy" id="412755"/>
    <lineage>
        <taxon>unclassified sequences</taxon>
        <taxon>metagenomes</taxon>
        <taxon>ecological metagenomes</taxon>
    </lineage>
</organism>
<accession>A0A0F9QG30</accession>
<sequence>MITDKTSIKYKNIALIPTIPDHLPFLWEILQGYPNYFADDMKIKTWEDFIDLSQNVKDSLTVTRDGITVGCIYLDNAFDDFAEINILIKRRTVMPTLTPTLSRKTLKYFFIKHNLKMIIGVIRENNHAAINLMNIAGGIVTDYLPKCEKVGGLWYNCVYTSILREAVI</sequence>
<dbReference type="InterPro" id="IPR016181">
    <property type="entry name" value="Acyl_CoA_acyltransferase"/>
</dbReference>
<protein>
    <recommendedName>
        <fullName evidence="2">N-acetyltransferase domain-containing protein</fullName>
    </recommendedName>
</protein>
<dbReference type="EMBL" id="LAZR01004940">
    <property type="protein sequence ID" value="KKN04243.1"/>
    <property type="molecule type" value="Genomic_DNA"/>
</dbReference>
<dbReference type="Gene3D" id="3.40.630.30">
    <property type="match status" value="1"/>
</dbReference>
<dbReference type="SUPFAM" id="SSF55729">
    <property type="entry name" value="Acyl-CoA N-acyltransferases (Nat)"/>
    <property type="match status" value="1"/>
</dbReference>
<dbReference type="AlphaFoldDB" id="A0A0F9QG30"/>
<evidence type="ECO:0000313" key="1">
    <source>
        <dbReference type="EMBL" id="KKN04243.1"/>
    </source>
</evidence>
<name>A0A0F9QG30_9ZZZZ</name>
<evidence type="ECO:0008006" key="2">
    <source>
        <dbReference type="Google" id="ProtNLM"/>
    </source>
</evidence>
<proteinExistence type="predicted"/>
<gene>
    <name evidence="1" type="ORF">LCGC14_1099340</name>
</gene>